<keyword evidence="5" id="KW-0653">Protein transport</keyword>
<keyword evidence="9" id="KW-0539">Nucleus</keyword>
<dbReference type="Gene3D" id="2.30.29.30">
    <property type="entry name" value="Pleckstrin-homology domain (PH domain)/Phosphotyrosine-binding domain (PTB)"/>
    <property type="match status" value="1"/>
</dbReference>
<protein>
    <recommendedName>
        <fullName evidence="11">RanBD1 domain-containing protein</fullName>
    </recommendedName>
</protein>
<keyword evidence="8" id="KW-0906">Nuclear pore complex</keyword>
<keyword evidence="6" id="KW-0007">Acetylation</keyword>
<evidence type="ECO:0000259" key="11">
    <source>
        <dbReference type="SMART" id="SM00160"/>
    </source>
</evidence>
<comment type="caution">
    <text evidence="12">The sequence shown here is derived from an EMBL/GenBank/DDBJ whole genome shotgun (WGS) entry which is preliminary data.</text>
</comment>
<feature type="region of interest" description="Disordered" evidence="10">
    <location>
        <begin position="252"/>
        <end position="275"/>
    </location>
</feature>
<dbReference type="PANTHER" id="PTHR23138">
    <property type="entry name" value="RAN BINDING PROTEIN"/>
    <property type="match status" value="1"/>
</dbReference>
<keyword evidence="4" id="KW-0509">mRNA transport</keyword>
<feature type="region of interest" description="Disordered" evidence="10">
    <location>
        <begin position="165"/>
        <end position="185"/>
    </location>
</feature>
<keyword evidence="3" id="KW-0677">Repeat</keyword>
<dbReference type="Pfam" id="PF00638">
    <property type="entry name" value="Ran_BP1"/>
    <property type="match status" value="1"/>
</dbReference>
<dbReference type="SUPFAM" id="SSF50729">
    <property type="entry name" value="PH domain-like"/>
    <property type="match status" value="1"/>
</dbReference>
<feature type="domain" description="RanBD1" evidence="11">
    <location>
        <begin position="273"/>
        <end position="386"/>
    </location>
</feature>
<evidence type="ECO:0000256" key="4">
    <source>
        <dbReference type="ARBA" id="ARBA00022816"/>
    </source>
</evidence>
<dbReference type="Pfam" id="PF08911">
    <property type="entry name" value="NUP50"/>
    <property type="match status" value="1"/>
</dbReference>
<dbReference type="GO" id="GO:0051028">
    <property type="term" value="P:mRNA transport"/>
    <property type="evidence" value="ECO:0007669"/>
    <property type="project" value="UniProtKB-KW"/>
</dbReference>
<evidence type="ECO:0000256" key="6">
    <source>
        <dbReference type="ARBA" id="ARBA00022990"/>
    </source>
</evidence>
<reference evidence="12" key="1">
    <citation type="journal article" date="2024" name="Gigascience">
        <title>Chromosome-level genome of the poultry shaft louse Menopon gallinae provides insight into the host-switching and adaptive evolution of parasitic lice.</title>
        <authorList>
            <person name="Xu Y."/>
            <person name="Ma L."/>
            <person name="Liu S."/>
            <person name="Liang Y."/>
            <person name="Liu Q."/>
            <person name="He Z."/>
            <person name="Tian L."/>
            <person name="Duan Y."/>
            <person name="Cai W."/>
            <person name="Li H."/>
            <person name="Song F."/>
        </authorList>
    </citation>
    <scope>NUCLEOTIDE SEQUENCE</scope>
    <source>
        <strain evidence="12">Cailab_2023a</strain>
    </source>
</reference>
<proteinExistence type="predicted"/>
<gene>
    <name evidence="12" type="ORF">PYX00_007872</name>
</gene>
<evidence type="ECO:0000256" key="5">
    <source>
        <dbReference type="ARBA" id="ARBA00022927"/>
    </source>
</evidence>
<dbReference type="GO" id="GO:0005643">
    <property type="term" value="C:nuclear pore"/>
    <property type="evidence" value="ECO:0007669"/>
    <property type="project" value="UniProtKB-SubCell"/>
</dbReference>
<evidence type="ECO:0000256" key="2">
    <source>
        <dbReference type="ARBA" id="ARBA00022448"/>
    </source>
</evidence>
<keyword evidence="7" id="KW-0811">Translocation</keyword>
<evidence type="ECO:0000256" key="8">
    <source>
        <dbReference type="ARBA" id="ARBA00023132"/>
    </source>
</evidence>
<dbReference type="CDD" id="cd13170">
    <property type="entry name" value="RanBD_NUP50"/>
    <property type="match status" value="1"/>
</dbReference>
<dbReference type="SMART" id="SM00160">
    <property type="entry name" value="RanBD"/>
    <property type="match status" value="1"/>
</dbReference>
<dbReference type="AlphaFoldDB" id="A0AAW2HL27"/>
<dbReference type="InterPro" id="IPR015007">
    <property type="entry name" value="NUP2/50/61"/>
</dbReference>
<keyword evidence="2" id="KW-0813">Transport</keyword>
<dbReference type="InterPro" id="IPR045255">
    <property type="entry name" value="RanBP1-like"/>
</dbReference>
<evidence type="ECO:0000256" key="1">
    <source>
        <dbReference type="ARBA" id="ARBA00004567"/>
    </source>
</evidence>
<accession>A0AAW2HL27</accession>
<dbReference type="InterPro" id="IPR000156">
    <property type="entry name" value="Ran_bind_dom"/>
</dbReference>
<evidence type="ECO:0000256" key="9">
    <source>
        <dbReference type="ARBA" id="ARBA00023242"/>
    </source>
</evidence>
<dbReference type="GO" id="GO:0006606">
    <property type="term" value="P:protein import into nucleus"/>
    <property type="evidence" value="ECO:0007669"/>
    <property type="project" value="TreeGrafter"/>
</dbReference>
<evidence type="ECO:0000256" key="3">
    <source>
        <dbReference type="ARBA" id="ARBA00022737"/>
    </source>
</evidence>
<comment type="subcellular location">
    <subcellularLocation>
        <location evidence="1">Nucleus</location>
        <location evidence="1">Nuclear pore complex</location>
    </subcellularLocation>
</comment>
<sequence length="389" mass="43326">MAKRSATSDINHENWEKEEEPEEAGVFQKANDEVLQRRVIRTAKRRTGILAGSGGSKASPFSGFAGFGNVDNSSTISSPFSFLNQNKTPVENTKKVDQESESIKIDTGGKEIDKKSQNLEILKDLNLSCNSWITEHLEKNPYCILTPIFRDYEKHLAQLDLETESEKKENTFKLPQPSLNSTTNESAKSILFSKDCTETAASEQKEKTFDFKIDKEPPKIQFDVLGPKNSFPFGGLFPPPTETKINLNVGASTQKEGDEEEEEESNEPPKSDFTPVVEEDSIYDIRCKIFVKKDNKFISKGVGTLFLKPVKSSKNTQLIVRADTSSGNILLNILLTSNLPIQKMGENNVMIVCVPTPDCQPPPVPVLIRVKTSEDCDQVIKKLEECKGS</sequence>
<dbReference type="PANTHER" id="PTHR23138:SF141">
    <property type="entry name" value="NUCLEAR PORE COMPLEX PROTEIN NUP50"/>
    <property type="match status" value="1"/>
</dbReference>
<name>A0AAW2HL27_9NEOP</name>
<feature type="region of interest" description="Disordered" evidence="10">
    <location>
        <begin position="1"/>
        <end position="29"/>
    </location>
</feature>
<dbReference type="EMBL" id="JARGDH010000004">
    <property type="protein sequence ID" value="KAL0270467.1"/>
    <property type="molecule type" value="Genomic_DNA"/>
</dbReference>
<evidence type="ECO:0000313" key="12">
    <source>
        <dbReference type="EMBL" id="KAL0270467.1"/>
    </source>
</evidence>
<organism evidence="12">
    <name type="scientific">Menopon gallinae</name>
    <name type="common">poultry shaft louse</name>
    <dbReference type="NCBI Taxonomy" id="328185"/>
    <lineage>
        <taxon>Eukaryota</taxon>
        <taxon>Metazoa</taxon>
        <taxon>Ecdysozoa</taxon>
        <taxon>Arthropoda</taxon>
        <taxon>Hexapoda</taxon>
        <taxon>Insecta</taxon>
        <taxon>Pterygota</taxon>
        <taxon>Neoptera</taxon>
        <taxon>Paraneoptera</taxon>
        <taxon>Psocodea</taxon>
        <taxon>Troctomorpha</taxon>
        <taxon>Phthiraptera</taxon>
        <taxon>Amblycera</taxon>
        <taxon>Menoponidae</taxon>
        <taxon>Menopon</taxon>
    </lineage>
</organism>
<dbReference type="InterPro" id="IPR011993">
    <property type="entry name" value="PH-like_dom_sf"/>
</dbReference>
<feature type="compositionally biased region" description="Acidic residues" evidence="10">
    <location>
        <begin position="257"/>
        <end position="266"/>
    </location>
</feature>
<evidence type="ECO:0000256" key="7">
    <source>
        <dbReference type="ARBA" id="ARBA00023010"/>
    </source>
</evidence>
<evidence type="ECO:0000256" key="10">
    <source>
        <dbReference type="SAM" id="MobiDB-lite"/>
    </source>
</evidence>